<name>A0A9P8VQJ8_9HYPO</name>
<feature type="region of interest" description="Disordered" evidence="1">
    <location>
        <begin position="310"/>
        <end position="329"/>
    </location>
</feature>
<feature type="region of interest" description="Disordered" evidence="1">
    <location>
        <begin position="234"/>
        <end position="263"/>
    </location>
</feature>
<feature type="compositionally biased region" description="Polar residues" evidence="1">
    <location>
        <begin position="235"/>
        <end position="263"/>
    </location>
</feature>
<feature type="region of interest" description="Disordered" evidence="1">
    <location>
        <begin position="278"/>
        <end position="304"/>
    </location>
</feature>
<reference evidence="2 3" key="1">
    <citation type="journal article" date="2021" name="Nat. Commun.">
        <title>Genetic determinants of endophytism in the Arabidopsis root mycobiome.</title>
        <authorList>
            <person name="Mesny F."/>
            <person name="Miyauchi S."/>
            <person name="Thiergart T."/>
            <person name="Pickel B."/>
            <person name="Atanasova L."/>
            <person name="Karlsson M."/>
            <person name="Huettel B."/>
            <person name="Barry K.W."/>
            <person name="Haridas S."/>
            <person name="Chen C."/>
            <person name="Bauer D."/>
            <person name="Andreopoulos W."/>
            <person name="Pangilinan J."/>
            <person name="LaButti K."/>
            <person name="Riley R."/>
            <person name="Lipzen A."/>
            <person name="Clum A."/>
            <person name="Drula E."/>
            <person name="Henrissat B."/>
            <person name="Kohler A."/>
            <person name="Grigoriev I.V."/>
            <person name="Martin F.M."/>
            <person name="Hacquard S."/>
        </authorList>
    </citation>
    <scope>NUCLEOTIDE SEQUENCE [LARGE SCALE GENOMIC DNA]</scope>
    <source>
        <strain evidence="2 3">MPI-CAGE-CH-0241</strain>
    </source>
</reference>
<feature type="compositionally biased region" description="Polar residues" evidence="1">
    <location>
        <begin position="287"/>
        <end position="297"/>
    </location>
</feature>
<keyword evidence="3" id="KW-1185">Reference proteome</keyword>
<sequence length="454" mass="50631">MEYKFFGYMLVQKPKGTSSYAEGGVRFLTREGLIRSTNRMEENMLRKSAIGWLKCVEIEKTGWQLVTKPSFQIMIQFFPWQRFASLCCLGDGRFRADAEIPQEPELVVARLLKDGIVKSLGAALEVNQTFPGKFKIYRIDFELGESFDGHVVIFDIGNGVSVISDPFLRHGNCCAFHRFPDVKSNDAVREEQPLSSAALSTVKHGSLAGTMASFGALETELEEEEARVSDIGNADASQEVHQTAPQEMPNETSSEQTVPNTTNSYDADASQYLHQTTPQAMPDETSSEQTVPNTTNNHDADASQDLHQTTPQAMPDEMSSEQTVPNTTNSHDADATQDLHQTTLQAMPDEHETQAIVEELGNVITPYGDVLSPMVLISRNEIQDQMRKWLVERTEVYASSFYERFPGYTFNTLRRIWYHTKAALHNEGHDQLAVLRGPKAILEAEAGSTIIVGN</sequence>
<comment type="caution">
    <text evidence="2">The sequence shown here is derived from an EMBL/GenBank/DDBJ whole genome shotgun (WGS) entry which is preliminary data.</text>
</comment>
<accession>A0A9P8VQJ8</accession>
<dbReference type="OrthoDB" id="5073108at2759"/>
<evidence type="ECO:0000256" key="1">
    <source>
        <dbReference type="SAM" id="MobiDB-lite"/>
    </source>
</evidence>
<organism evidence="2 3">
    <name type="scientific">Thelonectria olida</name>
    <dbReference type="NCBI Taxonomy" id="1576542"/>
    <lineage>
        <taxon>Eukaryota</taxon>
        <taxon>Fungi</taxon>
        <taxon>Dikarya</taxon>
        <taxon>Ascomycota</taxon>
        <taxon>Pezizomycotina</taxon>
        <taxon>Sordariomycetes</taxon>
        <taxon>Hypocreomycetidae</taxon>
        <taxon>Hypocreales</taxon>
        <taxon>Nectriaceae</taxon>
        <taxon>Thelonectria</taxon>
    </lineage>
</organism>
<dbReference type="EMBL" id="JAGPYM010000068">
    <property type="protein sequence ID" value="KAH6869657.1"/>
    <property type="molecule type" value="Genomic_DNA"/>
</dbReference>
<dbReference type="AlphaFoldDB" id="A0A9P8VQJ8"/>
<gene>
    <name evidence="2" type="ORF">B0T10DRAFT_593457</name>
</gene>
<dbReference type="Proteomes" id="UP000777438">
    <property type="component" value="Unassembled WGS sequence"/>
</dbReference>
<feature type="compositionally biased region" description="Polar residues" evidence="1">
    <location>
        <begin position="320"/>
        <end position="329"/>
    </location>
</feature>
<evidence type="ECO:0000313" key="2">
    <source>
        <dbReference type="EMBL" id="KAH6869657.1"/>
    </source>
</evidence>
<proteinExistence type="predicted"/>
<evidence type="ECO:0000313" key="3">
    <source>
        <dbReference type="Proteomes" id="UP000777438"/>
    </source>
</evidence>
<protein>
    <submittedName>
        <fullName evidence="2">Uncharacterized protein</fullName>
    </submittedName>
</protein>